<dbReference type="EMBL" id="JBHSON010000001">
    <property type="protein sequence ID" value="MFC5744029.1"/>
    <property type="molecule type" value="Genomic_DNA"/>
</dbReference>
<protein>
    <submittedName>
        <fullName evidence="3">DUF305 domain-containing protein</fullName>
    </submittedName>
</protein>
<comment type="caution">
    <text evidence="3">The sequence shown here is derived from an EMBL/GenBank/DDBJ whole genome shotgun (WGS) entry which is preliminary data.</text>
</comment>
<dbReference type="PROSITE" id="PS51257">
    <property type="entry name" value="PROKAR_LIPOPROTEIN"/>
    <property type="match status" value="1"/>
</dbReference>
<evidence type="ECO:0000256" key="1">
    <source>
        <dbReference type="SAM" id="SignalP"/>
    </source>
</evidence>
<dbReference type="PANTHER" id="PTHR36933:SF1">
    <property type="entry name" value="SLL0788 PROTEIN"/>
    <property type="match status" value="1"/>
</dbReference>
<dbReference type="Gene3D" id="1.20.1260.10">
    <property type="match status" value="1"/>
</dbReference>
<dbReference type="InterPro" id="IPR005183">
    <property type="entry name" value="DUF305_CopM-like"/>
</dbReference>
<reference evidence="4" key="1">
    <citation type="journal article" date="2019" name="Int. J. Syst. Evol. Microbiol.">
        <title>The Global Catalogue of Microorganisms (GCM) 10K type strain sequencing project: providing services to taxonomists for standard genome sequencing and annotation.</title>
        <authorList>
            <consortium name="The Broad Institute Genomics Platform"/>
            <consortium name="The Broad Institute Genome Sequencing Center for Infectious Disease"/>
            <person name="Wu L."/>
            <person name="Ma J."/>
        </authorList>
    </citation>
    <scope>NUCLEOTIDE SEQUENCE [LARGE SCALE GENOMIC DNA]</scope>
    <source>
        <strain evidence="4">KCTC 42087</strain>
    </source>
</reference>
<dbReference type="RefSeq" id="WP_378278827.1">
    <property type="nucleotide sequence ID" value="NZ_JBHSON010000001.1"/>
</dbReference>
<evidence type="ECO:0000313" key="3">
    <source>
        <dbReference type="EMBL" id="MFC5744029.1"/>
    </source>
</evidence>
<keyword evidence="4" id="KW-1185">Reference proteome</keyword>
<proteinExistence type="predicted"/>
<sequence>MKTRILAIGATLLIGATAAACGGDDGTASGPVSPSAGARTAQHNQQDVTFAQMMIPHHRQALEMSEAVAAKSTDAEVRRLAQQIEKAQGPEIATMTGWLRTWGATVPSENGSGHVGGHGGHGGGGEMPGMMTERQMADLEKAAGAARDRMFLTMMIEHHEGAIAMARDEQAKGAHPDARRLAGTIITAQQAEIAAMRALLKR</sequence>
<accession>A0ABW0ZR24</accession>
<feature type="domain" description="DUF305" evidence="2">
    <location>
        <begin position="47"/>
        <end position="200"/>
    </location>
</feature>
<dbReference type="Pfam" id="PF03713">
    <property type="entry name" value="DUF305"/>
    <property type="match status" value="1"/>
</dbReference>
<dbReference type="InterPro" id="IPR012347">
    <property type="entry name" value="Ferritin-like"/>
</dbReference>
<keyword evidence="1" id="KW-0732">Signal</keyword>
<dbReference type="PANTHER" id="PTHR36933">
    <property type="entry name" value="SLL0788 PROTEIN"/>
    <property type="match status" value="1"/>
</dbReference>
<gene>
    <name evidence="3" type="ORF">ACFPZN_00220</name>
</gene>
<evidence type="ECO:0000313" key="4">
    <source>
        <dbReference type="Proteomes" id="UP001596074"/>
    </source>
</evidence>
<name>A0ABW0ZR24_9ACTN</name>
<dbReference type="Proteomes" id="UP001596074">
    <property type="component" value="Unassembled WGS sequence"/>
</dbReference>
<organism evidence="3 4">
    <name type="scientific">Actinomadura rugatobispora</name>
    <dbReference type="NCBI Taxonomy" id="1994"/>
    <lineage>
        <taxon>Bacteria</taxon>
        <taxon>Bacillati</taxon>
        <taxon>Actinomycetota</taxon>
        <taxon>Actinomycetes</taxon>
        <taxon>Streptosporangiales</taxon>
        <taxon>Thermomonosporaceae</taxon>
        <taxon>Actinomadura</taxon>
    </lineage>
</organism>
<feature type="chain" id="PRO_5047186165" evidence="1">
    <location>
        <begin position="23"/>
        <end position="202"/>
    </location>
</feature>
<feature type="signal peptide" evidence="1">
    <location>
        <begin position="1"/>
        <end position="22"/>
    </location>
</feature>
<evidence type="ECO:0000259" key="2">
    <source>
        <dbReference type="Pfam" id="PF03713"/>
    </source>
</evidence>